<evidence type="ECO:0000256" key="1">
    <source>
        <dbReference type="ARBA" id="ARBA00001055"/>
    </source>
</evidence>
<dbReference type="CDD" id="cd01288">
    <property type="entry name" value="FabZ"/>
    <property type="match status" value="1"/>
</dbReference>
<evidence type="ECO:0000256" key="7">
    <source>
        <dbReference type="ARBA" id="ARBA00022556"/>
    </source>
</evidence>
<comment type="similarity">
    <text evidence="3">Belongs to the thioester dehydratase family. FabZ subfamily.</text>
</comment>
<dbReference type="SUPFAM" id="SSF54637">
    <property type="entry name" value="Thioesterase/thiol ester dehydrase-isomerase"/>
    <property type="match status" value="1"/>
</dbReference>
<dbReference type="NCBIfam" id="NF000582">
    <property type="entry name" value="PRK00006.1"/>
    <property type="match status" value="1"/>
</dbReference>
<dbReference type="GO" id="GO:0016020">
    <property type="term" value="C:membrane"/>
    <property type="evidence" value="ECO:0007669"/>
    <property type="project" value="GOC"/>
</dbReference>
<keyword evidence="9" id="KW-0456">Lyase</keyword>
<dbReference type="PATRIC" id="fig|35623.3.peg.607"/>
<dbReference type="OrthoDB" id="9772788at2"/>
<dbReference type="InterPro" id="IPR029069">
    <property type="entry name" value="HotDog_dom_sf"/>
</dbReference>
<dbReference type="Pfam" id="PF07977">
    <property type="entry name" value="FabA"/>
    <property type="match status" value="1"/>
</dbReference>
<reference evidence="12" key="1">
    <citation type="submission" date="2014-05" db="EMBL/GenBank/DDBJ databases">
        <authorList>
            <person name="Kube M."/>
        </authorList>
    </citation>
    <scope>NUCLEOTIDE SEQUENCE [LARGE SCALE GENOMIC DNA]</scope>
</reference>
<protein>
    <recommendedName>
        <fullName evidence="4">3-hydroxyacyl-[acyl-carrier-protein] dehydratase</fullName>
        <ecNumber evidence="4">4.2.1.59</ecNumber>
    </recommendedName>
</protein>
<evidence type="ECO:0000256" key="9">
    <source>
        <dbReference type="ARBA" id="ARBA00023239"/>
    </source>
</evidence>
<evidence type="ECO:0000313" key="12">
    <source>
        <dbReference type="Proteomes" id="UP000032434"/>
    </source>
</evidence>
<dbReference type="RefSeq" id="WP_045749201.1">
    <property type="nucleotide sequence ID" value="NZ_FUZK01000001.1"/>
</dbReference>
<proteinExistence type="inferred from homology"/>
<accession>A0A061A9V1</accession>
<evidence type="ECO:0000256" key="8">
    <source>
        <dbReference type="ARBA" id="ARBA00023098"/>
    </source>
</evidence>
<evidence type="ECO:0000256" key="10">
    <source>
        <dbReference type="ARBA" id="ARBA00025049"/>
    </source>
</evidence>
<dbReference type="FunFam" id="3.10.129.10:FF:000001">
    <property type="entry name" value="3-hydroxyacyl-[acyl-carrier-protein] dehydratase FabZ"/>
    <property type="match status" value="1"/>
</dbReference>
<comment type="function">
    <text evidence="10">Involved in unsaturated fatty acids biosynthesis. Catalyzes the dehydration of short chain beta-hydroxyacyl-ACPs and long chain saturated and unsaturated beta-hydroxyacyl-ACPs.</text>
</comment>
<dbReference type="EC" id="4.2.1.59" evidence="4"/>
<dbReference type="KEGG" id="aoc:Aocu_06070"/>
<dbReference type="PANTHER" id="PTHR30272">
    <property type="entry name" value="3-HYDROXYACYL-[ACYL-CARRIER-PROTEIN] DEHYDRATASE"/>
    <property type="match status" value="1"/>
</dbReference>
<dbReference type="Proteomes" id="UP000032434">
    <property type="component" value="Chromosome 1"/>
</dbReference>
<dbReference type="InterPro" id="IPR013114">
    <property type="entry name" value="FabA_FabZ"/>
</dbReference>
<dbReference type="FunCoup" id="A0A061A9V1">
    <property type="interactions" value="269"/>
</dbReference>
<dbReference type="Gene3D" id="3.10.129.10">
    <property type="entry name" value="Hotdog Thioesterase"/>
    <property type="match status" value="1"/>
</dbReference>
<keyword evidence="8" id="KW-0443">Lipid metabolism</keyword>
<dbReference type="STRING" id="35623.Aocu_06070"/>
<name>A0A061A9V1_9MOLU</name>
<evidence type="ECO:0000256" key="6">
    <source>
        <dbReference type="ARBA" id="ARBA00022516"/>
    </source>
</evidence>
<evidence type="ECO:0000256" key="2">
    <source>
        <dbReference type="ARBA" id="ARBA00004496"/>
    </source>
</evidence>
<evidence type="ECO:0000256" key="5">
    <source>
        <dbReference type="ARBA" id="ARBA00022490"/>
    </source>
</evidence>
<gene>
    <name evidence="11" type="primary">fabA</name>
    <name evidence="11" type="ORF">Aocu_06070</name>
</gene>
<dbReference type="GO" id="GO:0019171">
    <property type="term" value="F:(3R)-hydroxyacyl-[acyl-carrier-protein] dehydratase activity"/>
    <property type="evidence" value="ECO:0007669"/>
    <property type="project" value="UniProtKB-EC"/>
</dbReference>
<dbReference type="HOGENOM" id="CLU_078912_3_0_14"/>
<dbReference type="AlphaFoldDB" id="A0A061A9V1"/>
<keyword evidence="12" id="KW-1185">Reference proteome</keyword>
<dbReference type="EMBL" id="LK028559">
    <property type="protein sequence ID" value="CDR30680.1"/>
    <property type="molecule type" value="Genomic_DNA"/>
</dbReference>
<keyword evidence="6" id="KW-0444">Lipid biosynthesis</keyword>
<evidence type="ECO:0000256" key="3">
    <source>
        <dbReference type="ARBA" id="ARBA00009174"/>
    </source>
</evidence>
<comment type="catalytic activity">
    <reaction evidence="1">
        <text>a (3R)-hydroxyacyl-[ACP] = a (2E)-enoyl-[ACP] + H2O</text>
        <dbReference type="Rhea" id="RHEA:13097"/>
        <dbReference type="Rhea" id="RHEA-COMP:9925"/>
        <dbReference type="Rhea" id="RHEA-COMP:9945"/>
        <dbReference type="ChEBI" id="CHEBI:15377"/>
        <dbReference type="ChEBI" id="CHEBI:78784"/>
        <dbReference type="ChEBI" id="CHEBI:78827"/>
        <dbReference type="EC" id="4.2.1.59"/>
    </reaction>
</comment>
<comment type="subcellular location">
    <subcellularLocation>
        <location evidence="2">Cytoplasm</location>
    </subcellularLocation>
</comment>
<dbReference type="GO" id="GO:0009245">
    <property type="term" value="P:lipid A biosynthetic process"/>
    <property type="evidence" value="ECO:0007669"/>
    <property type="project" value="UniProtKB-KW"/>
</dbReference>
<evidence type="ECO:0000313" key="11">
    <source>
        <dbReference type="EMBL" id="CDR30680.1"/>
    </source>
</evidence>
<evidence type="ECO:0000256" key="4">
    <source>
        <dbReference type="ARBA" id="ARBA00013167"/>
    </source>
</evidence>
<keyword evidence="7" id="KW-0441">Lipid A biosynthesis</keyword>
<dbReference type="GO" id="GO:0005737">
    <property type="term" value="C:cytoplasm"/>
    <property type="evidence" value="ECO:0007669"/>
    <property type="project" value="UniProtKB-SubCell"/>
</dbReference>
<sequence>MALMNKEQIKEILPHRDPFLLVDEVVELVVKEKCVGIKYVNIDEYYFKGHFPNYPVMPGVLILETMAQVGAIALLSIPEFKGKIGFFTGANNVKWRKQVLPGDTLKVETVLTKIRGSFGFGSAKAWVNDELACEADISFAIG</sequence>
<dbReference type="InParanoid" id="A0A061A9V1"/>
<organism evidence="11 12">
    <name type="scientific">Acholeplasma oculi</name>
    <dbReference type="NCBI Taxonomy" id="35623"/>
    <lineage>
        <taxon>Bacteria</taxon>
        <taxon>Bacillati</taxon>
        <taxon>Mycoplasmatota</taxon>
        <taxon>Mollicutes</taxon>
        <taxon>Acholeplasmatales</taxon>
        <taxon>Acholeplasmataceae</taxon>
        <taxon>Acholeplasma</taxon>
    </lineage>
</organism>
<keyword evidence="5" id="KW-0963">Cytoplasm</keyword>
<dbReference type="PANTHER" id="PTHR30272:SF1">
    <property type="entry name" value="3-HYDROXYACYL-[ACYL-CARRIER-PROTEIN] DEHYDRATASE"/>
    <property type="match status" value="1"/>
</dbReference>